<dbReference type="InterPro" id="IPR029016">
    <property type="entry name" value="GAF-like_dom_sf"/>
</dbReference>
<dbReference type="Pfam" id="PF01614">
    <property type="entry name" value="IclR_C"/>
    <property type="match status" value="1"/>
</dbReference>
<dbReference type="InterPro" id="IPR005471">
    <property type="entry name" value="Tscrpt_reg_IclR_N"/>
</dbReference>
<dbReference type="PROSITE" id="PS51078">
    <property type="entry name" value="ICLR_ED"/>
    <property type="match status" value="1"/>
</dbReference>
<dbReference type="GO" id="GO:0003700">
    <property type="term" value="F:DNA-binding transcription factor activity"/>
    <property type="evidence" value="ECO:0007669"/>
    <property type="project" value="TreeGrafter"/>
</dbReference>
<dbReference type="Proteomes" id="UP000646365">
    <property type="component" value="Unassembled WGS sequence"/>
</dbReference>
<accession>A0A8J2Z1J8</accession>
<feature type="domain" description="IclR-ED" evidence="5">
    <location>
        <begin position="51"/>
        <end position="238"/>
    </location>
</feature>
<dbReference type="Pfam" id="PF09339">
    <property type="entry name" value="HTH_IclR"/>
    <property type="match status" value="1"/>
</dbReference>
<dbReference type="GO" id="GO:0045892">
    <property type="term" value="P:negative regulation of DNA-templated transcription"/>
    <property type="evidence" value="ECO:0007669"/>
    <property type="project" value="TreeGrafter"/>
</dbReference>
<sequence>MTGHAGGTPLAEISDSLGIPRSATHRLLADLREEGFVRQDFDGGAYKLTAKIVSLGLTYLSAAGAATTVLPLVEELAEATGELVVLAAIDGERLLRIAKAQGAKRGLLYNPDEGSEVYLPATSNGHAWLSCLSEEAALQLVARQGFNREGYGPNAPKTIRELMTLVRQARKLGYAKIFETYEAGTSAVAAPIVRPDTKSPIGTISVAGPSLRMTDAQLDRIAPRLIETARKIAEAGASLPIFPQHEVGH</sequence>
<dbReference type="SUPFAM" id="SSF46785">
    <property type="entry name" value="Winged helix' DNA-binding domain"/>
    <property type="match status" value="1"/>
</dbReference>
<evidence type="ECO:0000256" key="1">
    <source>
        <dbReference type="ARBA" id="ARBA00023015"/>
    </source>
</evidence>
<dbReference type="Gene3D" id="3.30.450.40">
    <property type="match status" value="1"/>
</dbReference>
<dbReference type="GO" id="GO:0003677">
    <property type="term" value="F:DNA binding"/>
    <property type="evidence" value="ECO:0007669"/>
    <property type="project" value="UniProtKB-KW"/>
</dbReference>
<keyword evidence="2" id="KW-0238">DNA-binding</keyword>
<keyword evidence="1" id="KW-0805">Transcription regulation</keyword>
<dbReference type="EMBL" id="BMJQ01000035">
    <property type="protein sequence ID" value="GGF50829.1"/>
    <property type="molecule type" value="Genomic_DNA"/>
</dbReference>
<dbReference type="SMART" id="SM00346">
    <property type="entry name" value="HTH_ICLR"/>
    <property type="match status" value="1"/>
</dbReference>
<evidence type="ECO:0000259" key="5">
    <source>
        <dbReference type="PROSITE" id="PS51078"/>
    </source>
</evidence>
<dbReference type="InterPro" id="IPR036390">
    <property type="entry name" value="WH_DNA-bd_sf"/>
</dbReference>
<proteinExistence type="predicted"/>
<keyword evidence="3" id="KW-0804">Transcription</keyword>
<dbReference type="InterPro" id="IPR050707">
    <property type="entry name" value="HTH_MetabolicPath_Reg"/>
</dbReference>
<keyword evidence="7" id="KW-1185">Reference proteome</keyword>
<reference evidence="6" key="1">
    <citation type="journal article" date="2014" name="Int. J. Syst. Evol. Microbiol.">
        <title>Complete genome sequence of Corynebacterium casei LMG S-19264T (=DSM 44701T), isolated from a smear-ripened cheese.</title>
        <authorList>
            <consortium name="US DOE Joint Genome Institute (JGI-PGF)"/>
            <person name="Walter F."/>
            <person name="Albersmeier A."/>
            <person name="Kalinowski J."/>
            <person name="Ruckert C."/>
        </authorList>
    </citation>
    <scope>NUCLEOTIDE SEQUENCE</scope>
    <source>
        <strain evidence="6">CGMCC 1.15725</strain>
    </source>
</reference>
<dbReference type="InterPro" id="IPR036388">
    <property type="entry name" value="WH-like_DNA-bd_sf"/>
</dbReference>
<dbReference type="SUPFAM" id="SSF55781">
    <property type="entry name" value="GAF domain-like"/>
    <property type="match status" value="1"/>
</dbReference>
<evidence type="ECO:0000256" key="3">
    <source>
        <dbReference type="ARBA" id="ARBA00023163"/>
    </source>
</evidence>
<evidence type="ECO:0000313" key="7">
    <source>
        <dbReference type="Proteomes" id="UP000646365"/>
    </source>
</evidence>
<dbReference type="AlphaFoldDB" id="A0A8J2Z1J8"/>
<organism evidence="6 7">
    <name type="scientific">Aliidongia dinghuensis</name>
    <dbReference type="NCBI Taxonomy" id="1867774"/>
    <lineage>
        <taxon>Bacteria</taxon>
        <taxon>Pseudomonadati</taxon>
        <taxon>Pseudomonadota</taxon>
        <taxon>Alphaproteobacteria</taxon>
        <taxon>Rhodospirillales</taxon>
        <taxon>Dongiaceae</taxon>
        <taxon>Aliidongia</taxon>
    </lineage>
</organism>
<evidence type="ECO:0000256" key="2">
    <source>
        <dbReference type="ARBA" id="ARBA00023125"/>
    </source>
</evidence>
<comment type="caution">
    <text evidence="6">The sequence shown here is derived from an EMBL/GenBank/DDBJ whole genome shotgun (WGS) entry which is preliminary data.</text>
</comment>
<dbReference type="PANTHER" id="PTHR30136:SF35">
    <property type="entry name" value="HTH-TYPE TRANSCRIPTIONAL REGULATOR RV1719"/>
    <property type="match status" value="1"/>
</dbReference>
<dbReference type="Gene3D" id="1.10.10.10">
    <property type="entry name" value="Winged helix-like DNA-binding domain superfamily/Winged helix DNA-binding domain"/>
    <property type="match status" value="1"/>
</dbReference>
<protein>
    <submittedName>
        <fullName evidence="6">Transcriptional regulator</fullName>
    </submittedName>
</protein>
<dbReference type="PANTHER" id="PTHR30136">
    <property type="entry name" value="HELIX-TURN-HELIX TRANSCRIPTIONAL REGULATOR, ICLR FAMILY"/>
    <property type="match status" value="1"/>
</dbReference>
<gene>
    <name evidence="6" type="ORF">GCM10011611_66570</name>
</gene>
<reference evidence="6" key="2">
    <citation type="submission" date="2020-09" db="EMBL/GenBank/DDBJ databases">
        <authorList>
            <person name="Sun Q."/>
            <person name="Zhou Y."/>
        </authorList>
    </citation>
    <scope>NUCLEOTIDE SEQUENCE</scope>
    <source>
        <strain evidence="6">CGMCC 1.15725</strain>
    </source>
</reference>
<dbReference type="InterPro" id="IPR014757">
    <property type="entry name" value="Tscrpt_reg_IclR_C"/>
</dbReference>
<evidence type="ECO:0000313" key="6">
    <source>
        <dbReference type="EMBL" id="GGF50829.1"/>
    </source>
</evidence>
<feature type="domain" description="HTH iclR-type" evidence="4">
    <location>
        <begin position="1"/>
        <end position="50"/>
    </location>
</feature>
<name>A0A8J2Z1J8_9PROT</name>
<dbReference type="PROSITE" id="PS51077">
    <property type="entry name" value="HTH_ICLR"/>
    <property type="match status" value="1"/>
</dbReference>
<evidence type="ECO:0000259" key="4">
    <source>
        <dbReference type="PROSITE" id="PS51077"/>
    </source>
</evidence>